<keyword evidence="5" id="KW-1133">Transmembrane helix</keyword>
<dbReference type="CDD" id="cd03784">
    <property type="entry name" value="GT1_Gtf-like"/>
    <property type="match status" value="1"/>
</dbReference>
<keyword evidence="5" id="KW-0812">Transmembrane</keyword>
<feature type="transmembrane region" description="Helical" evidence="5">
    <location>
        <begin position="712"/>
        <end position="733"/>
    </location>
</feature>
<feature type="region of interest" description="Disordered" evidence="4">
    <location>
        <begin position="108"/>
        <end position="143"/>
    </location>
</feature>
<sequence>MMMRDMTGPPMNVVDLSTCGHCIRRSHNRADGLGGRIQRRRDARAPPHRQCSDGAEPEMFNVVFEHVNCGLRSTGVCFRYGDDTGNAGGEDFERRAHRDGVPLRMREKDNSGVVQAGPRGRVYQPLRGGERASQPRMDTGESKVRVGVSTVKGQTAVTGREQTIITVNGHSHRSLPVFWEGVARAMEEGSGRWKGERREWATGTGGLTSALRGTARVVKFDSVIRQFVCDQERSRYILLRIPEAMRLMGKDMGLLGSLRRTWSRMNAYTEHILNAGELRTFIEEDDSKFDLVMVEDFFQQIFYVLSYKYRAPLILISAFGMGHYMNEYMGGSLEISHVPHEFSTLSADMTALDRLKNLIYTLYDVLGRRYYSLGFQNELAKSVFKKLGGIPNVEELERNASLLLVNSHYSTSIVRSYVPNIVEIGGIHIDAVKNLDELNSGLEITTAVAMQCVIERQLLTVHRSPGSKFVPDCGAVAFLQHSRTPACEGHNLRQLLDEAKNGAVLFSFGSVIDLSRQPRSKIVEVLSALGSITQTVILKWNSDEPLPLLYGNIHPYRWIPQNDVLGIRNRNIDGGSGGLMARGGGADGAHTNLRAFVTHGGLHSALEAVHHGVPAICVPFYADQSLNCAKSVKTGWGIALDMKDLDRRVLRKALDEILRVRSYRNRARELSMVFKDRPIGVMNSTMFWIEYVMRHRGAYFLESPRRSMPWCASYMIDVGLMVFGGIYAILLTLKHSVRMLIRTKNKEKVKNT</sequence>
<feature type="region of interest" description="Disordered" evidence="4">
    <location>
        <begin position="30"/>
        <end position="53"/>
    </location>
</feature>
<organism evidence="6 7">
    <name type="scientific">Eumeta variegata</name>
    <name type="common">Bagworm moth</name>
    <name type="synonym">Eumeta japonica</name>
    <dbReference type="NCBI Taxonomy" id="151549"/>
    <lineage>
        <taxon>Eukaryota</taxon>
        <taxon>Metazoa</taxon>
        <taxon>Ecdysozoa</taxon>
        <taxon>Arthropoda</taxon>
        <taxon>Hexapoda</taxon>
        <taxon>Insecta</taxon>
        <taxon>Pterygota</taxon>
        <taxon>Neoptera</taxon>
        <taxon>Endopterygota</taxon>
        <taxon>Lepidoptera</taxon>
        <taxon>Glossata</taxon>
        <taxon>Ditrysia</taxon>
        <taxon>Tineoidea</taxon>
        <taxon>Psychidae</taxon>
        <taxon>Oiketicinae</taxon>
        <taxon>Eumeta</taxon>
    </lineage>
</organism>
<dbReference type="EMBL" id="BGZK01000673">
    <property type="protein sequence ID" value="GBP55609.1"/>
    <property type="molecule type" value="Genomic_DNA"/>
</dbReference>
<accession>A0A4C1WZU5</accession>
<comment type="caution">
    <text evidence="6">The sequence shown here is derived from an EMBL/GenBank/DDBJ whole genome shotgun (WGS) entry which is preliminary data.</text>
</comment>
<dbReference type="Proteomes" id="UP000299102">
    <property type="component" value="Unassembled WGS sequence"/>
</dbReference>
<keyword evidence="3 6" id="KW-0808">Transferase</keyword>
<proteinExistence type="inferred from homology"/>
<dbReference type="Pfam" id="PF00201">
    <property type="entry name" value="UDPGT"/>
    <property type="match status" value="3"/>
</dbReference>
<keyword evidence="7" id="KW-1185">Reference proteome</keyword>
<gene>
    <name evidence="6" type="primary">Ugt2b15</name>
    <name evidence="6" type="ORF">EVAR_35844_1</name>
</gene>
<dbReference type="InterPro" id="IPR050271">
    <property type="entry name" value="UDP-glycosyltransferase"/>
</dbReference>
<comment type="similarity">
    <text evidence="1">Belongs to the UDP-glycosyltransferase family.</text>
</comment>
<evidence type="ECO:0000256" key="1">
    <source>
        <dbReference type="ARBA" id="ARBA00009995"/>
    </source>
</evidence>
<evidence type="ECO:0000256" key="3">
    <source>
        <dbReference type="ARBA" id="ARBA00022679"/>
    </source>
</evidence>
<dbReference type="STRING" id="151549.A0A4C1WZU5"/>
<protein>
    <submittedName>
        <fullName evidence="6">UDP-glucuronosyltransferase 2B15</fullName>
    </submittedName>
</protein>
<keyword evidence="2" id="KW-0328">Glycosyltransferase</keyword>
<evidence type="ECO:0000313" key="6">
    <source>
        <dbReference type="EMBL" id="GBP55609.1"/>
    </source>
</evidence>
<dbReference type="OrthoDB" id="5835829at2759"/>
<dbReference type="GO" id="GO:0008194">
    <property type="term" value="F:UDP-glycosyltransferase activity"/>
    <property type="evidence" value="ECO:0007669"/>
    <property type="project" value="InterPro"/>
</dbReference>
<dbReference type="Gene3D" id="3.40.50.2000">
    <property type="entry name" value="Glycogen Phosphorylase B"/>
    <property type="match status" value="1"/>
</dbReference>
<dbReference type="PANTHER" id="PTHR48043:SF159">
    <property type="entry name" value="EG:EG0003.4 PROTEIN-RELATED"/>
    <property type="match status" value="1"/>
</dbReference>
<name>A0A4C1WZU5_EUMVA</name>
<dbReference type="PANTHER" id="PTHR48043">
    <property type="entry name" value="EG:EG0003.4 PROTEIN-RELATED"/>
    <property type="match status" value="1"/>
</dbReference>
<reference evidence="6 7" key="1">
    <citation type="journal article" date="2019" name="Commun. Biol.">
        <title>The bagworm genome reveals a unique fibroin gene that provides high tensile strength.</title>
        <authorList>
            <person name="Kono N."/>
            <person name="Nakamura H."/>
            <person name="Ohtoshi R."/>
            <person name="Tomita M."/>
            <person name="Numata K."/>
            <person name="Arakawa K."/>
        </authorList>
    </citation>
    <scope>NUCLEOTIDE SEQUENCE [LARGE SCALE GENOMIC DNA]</scope>
</reference>
<evidence type="ECO:0000256" key="5">
    <source>
        <dbReference type="SAM" id="Phobius"/>
    </source>
</evidence>
<dbReference type="InterPro" id="IPR002213">
    <property type="entry name" value="UDP_glucos_trans"/>
</dbReference>
<keyword evidence="5" id="KW-0472">Membrane</keyword>
<evidence type="ECO:0000313" key="7">
    <source>
        <dbReference type="Proteomes" id="UP000299102"/>
    </source>
</evidence>
<evidence type="ECO:0000256" key="2">
    <source>
        <dbReference type="ARBA" id="ARBA00022676"/>
    </source>
</evidence>
<dbReference type="AlphaFoldDB" id="A0A4C1WZU5"/>
<dbReference type="SUPFAM" id="SSF53756">
    <property type="entry name" value="UDP-Glycosyltransferase/glycogen phosphorylase"/>
    <property type="match status" value="1"/>
</dbReference>
<evidence type="ECO:0000256" key="4">
    <source>
        <dbReference type="SAM" id="MobiDB-lite"/>
    </source>
</evidence>